<organism evidence="1 2">
    <name type="scientific">Flavivirga aquatica</name>
    <dbReference type="NCBI Taxonomy" id="1849968"/>
    <lineage>
        <taxon>Bacteria</taxon>
        <taxon>Pseudomonadati</taxon>
        <taxon>Bacteroidota</taxon>
        <taxon>Flavobacteriia</taxon>
        <taxon>Flavobacteriales</taxon>
        <taxon>Flavobacteriaceae</taxon>
        <taxon>Flavivirga</taxon>
    </lineage>
</organism>
<gene>
    <name evidence="1" type="ORF">A8C32_17700</name>
</gene>
<evidence type="ECO:0000313" key="1">
    <source>
        <dbReference type="EMBL" id="OEK07631.1"/>
    </source>
</evidence>
<dbReference type="EMBL" id="MDJD01000047">
    <property type="protein sequence ID" value="OEK07631.1"/>
    <property type="molecule type" value="Genomic_DNA"/>
</dbReference>
<comment type="caution">
    <text evidence="1">The sequence shown here is derived from an EMBL/GenBank/DDBJ whole genome shotgun (WGS) entry which is preliminary data.</text>
</comment>
<keyword evidence="2" id="KW-1185">Reference proteome</keyword>
<sequence>MSRKIEILKKLHESGKIKETDFLDKIKVLEKEIEANNFQIESLKNKRNLNNKPNTFSKEYILKII</sequence>
<dbReference type="AlphaFoldDB" id="A0A1E5T8D8"/>
<reference evidence="1 2" key="1">
    <citation type="submission" date="2016-05" db="EMBL/GenBank/DDBJ databases">
        <title>Draft Genome Sequence of Algibacter sp. Strain SK-16 Isolated from the Surface Water of Aburatsubo Inlet.</title>
        <authorList>
            <person name="Wong S.-K."/>
            <person name="Yoshizawa S."/>
            <person name="Nakajima Y."/>
            <person name="Ogura Y."/>
            <person name="Tetsuya H."/>
            <person name="Hamasaki K."/>
        </authorList>
    </citation>
    <scope>NUCLEOTIDE SEQUENCE [LARGE SCALE GENOMIC DNA]</scope>
    <source>
        <strain evidence="1 2">SK-16</strain>
    </source>
</reference>
<proteinExistence type="predicted"/>
<name>A0A1E5T8D8_9FLAO</name>
<protein>
    <submittedName>
        <fullName evidence="1">Uncharacterized protein</fullName>
    </submittedName>
</protein>
<dbReference type="RefSeq" id="WP_069830759.1">
    <property type="nucleotide sequence ID" value="NZ_MDJD01000047.1"/>
</dbReference>
<dbReference type="Proteomes" id="UP000095713">
    <property type="component" value="Unassembled WGS sequence"/>
</dbReference>
<accession>A0A1E5T8D8</accession>
<evidence type="ECO:0000313" key="2">
    <source>
        <dbReference type="Proteomes" id="UP000095713"/>
    </source>
</evidence>